<dbReference type="Gene3D" id="3.30.1120.10">
    <property type="match status" value="1"/>
</dbReference>
<dbReference type="PANTHER" id="PTHR43751">
    <property type="entry name" value="SULFATASE"/>
    <property type="match status" value="1"/>
</dbReference>
<dbReference type="Gene3D" id="3.40.720.10">
    <property type="entry name" value="Alkaline Phosphatase, subunit A"/>
    <property type="match status" value="1"/>
</dbReference>
<reference evidence="3 4" key="1">
    <citation type="submission" date="2016-10" db="EMBL/GenBank/DDBJ databases">
        <authorList>
            <person name="de Groot N.N."/>
        </authorList>
    </citation>
    <scope>NUCLEOTIDE SEQUENCE [LARGE SCALE GENOMIC DNA]</scope>
    <source>
        <strain evidence="3 4">LMG 27731</strain>
    </source>
</reference>
<gene>
    <name evidence="3" type="ORF">SAMN05192563_1002346</name>
</gene>
<dbReference type="InterPro" id="IPR052701">
    <property type="entry name" value="GAG_Ulvan_Degrading_Sulfatases"/>
</dbReference>
<evidence type="ECO:0000313" key="3">
    <source>
        <dbReference type="EMBL" id="SFT61810.1"/>
    </source>
</evidence>
<keyword evidence="1" id="KW-0732">Signal</keyword>
<dbReference type="InterPro" id="IPR017850">
    <property type="entry name" value="Alkaline_phosphatase_core_sf"/>
</dbReference>
<proteinExistence type="predicted"/>
<dbReference type="AlphaFoldDB" id="A0A1I6ZGK2"/>
<dbReference type="InterPro" id="IPR000917">
    <property type="entry name" value="Sulfatase_N"/>
</dbReference>
<feature type="signal peptide" evidence="1">
    <location>
        <begin position="1"/>
        <end position="34"/>
    </location>
</feature>
<feature type="domain" description="Sulfatase N-terminal" evidence="2">
    <location>
        <begin position="62"/>
        <end position="391"/>
    </location>
</feature>
<dbReference type="PANTHER" id="PTHR43751:SF2">
    <property type="entry name" value="SULFATASE N-TERMINAL DOMAIN-CONTAINING PROTEIN"/>
    <property type="match status" value="1"/>
</dbReference>
<evidence type="ECO:0000313" key="4">
    <source>
        <dbReference type="Proteomes" id="UP000198844"/>
    </source>
</evidence>
<dbReference type="SUPFAM" id="SSF53649">
    <property type="entry name" value="Alkaline phosphatase-like"/>
    <property type="match status" value="1"/>
</dbReference>
<accession>A0A1I6ZGK2</accession>
<organism evidence="3 4">
    <name type="scientific">Paraburkholderia aspalathi</name>
    <dbReference type="NCBI Taxonomy" id="1324617"/>
    <lineage>
        <taxon>Bacteria</taxon>
        <taxon>Pseudomonadati</taxon>
        <taxon>Pseudomonadota</taxon>
        <taxon>Betaproteobacteria</taxon>
        <taxon>Burkholderiales</taxon>
        <taxon>Burkholderiaceae</taxon>
        <taxon>Paraburkholderia</taxon>
    </lineage>
</organism>
<dbReference type="CDD" id="cd16142">
    <property type="entry name" value="ARS_like"/>
    <property type="match status" value="1"/>
</dbReference>
<dbReference type="EMBL" id="FPBH01000002">
    <property type="protein sequence ID" value="SFT61810.1"/>
    <property type="molecule type" value="Genomic_DNA"/>
</dbReference>
<name>A0A1I6ZGK2_9BURK</name>
<protein>
    <submittedName>
        <fullName evidence="3">Arylsulfatase</fullName>
    </submittedName>
</protein>
<evidence type="ECO:0000259" key="2">
    <source>
        <dbReference type="Pfam" id="PF00884"/>
    </source>
</evidence>
<feature type="chain" id="PRO_5011459686" evidence="1">
    <location>
        <begin position="35"/>
        <end position="564"/>
    </location>
</feature>
<sequence length="564" mass="62717">MRMFQRKGRYAAGATVIVLAALSALILPSINAPAQTQAPAKPAAAPATSAPQQPAAKTSAKPNILVIFGDDIGQTNISAYSRGVVGYKTPNIDRVANEGMIFTDYYAENSCTAGRSSFITGQTPLRTGLSKVGAPGAPVGLQKTDMTIAQALKPLGYATGQFGKNHLGDKNEYLPTNHGFDEFYGNLYHLNAEEEPEREYWPKDKNDPYVKNFSPRGVIHSTSDGKVQDTGPLTAKRMETIDDETGAHAEEFIRKQVKTGTPFFVWMNFTRMHVFTHVRPEFRGKSGMPGNEYGDGMWEHDQDVGKLLKLLDDLNISKNTIVIYTTDNGPNQFSWPDAATTPFRSEKDSNWEGAFRVPAMVRWPGHIKPGTTSNEMFSGLDWFPTLLAAAGDAGVKDRLLKGWAPKAGGASFKNHLDGYNQLPFLTGQTTKDPRSEFYYFDDDGDLVAMRWDQDGNAWKAVFCEQRAKGNLNIWQDPLVCLRLPKLFNLRMDPYERADITSDQYNDWVTKNVYLNGIATLKASTFLQTFVDYPPSQRPASFSVDGVRRQVDKKIDESFKKRGLE</sequence>
<evidence type="ECO:0000256" key="1">
    <source>
        <dbReference type="SAM" id="SignalP"/>
    </source>
</evidence>
<dbReference type="Pfam" id="PF00884">
    <property type="entry name" value="Sulfatase"/>
    <property type="match status" value="1"/>
</dbReference>
<dbReference type="RefSeq" id="WP_093633081.1">
    <property type="nucleotide sequence ID" value="NZ_FPBH01000002.1"/>
</dbReference>
<dbReference type="OrthoDB" id="9766107at2"/>
<dbReference type="Proteomes" id="UP000198844">
    <property type="component" value="Unassembled WGS sequence"/>
</dbReference>